<dbReference type="Proteomes" id="UP000823775">
    <property type="component" value="Unassembled WGS sequence"/>
</dbReference>
<gene>
    <name evidence="1" type="ORF">HAX54_033509</name>
</gene>
<sequence length="93" mass="10603">MKSGRHNTGTKSRSVFRSGFEENKIRVSRRWREAYVLLQALMMGFADANGGFVEFENMEDSGFSAISVCVSVVWRNACALWEWILCGPFIRFG</sequence>
<comment type="caution">
    <text evidence="1">The sequence shown here is derived from an EMBL/GenBank/DDBJ whole genome shotgun (WGS) entry which is preliminary data.</text>
</comment>
<reference evidence="1 2" key="1">
    <citation type="journal article" date="2021" name="BMC Genomics">
        <title>Datura genome reveals duplications of psychoactive alkaloid biosynthetic genes and high mutation rate following tissue culture.</title>
        <authorList>
            <person name="Rajewski A."/>
            <person name="Carter-House D."/>
            <person name="Stajich J."/>
            <person name="Litt A."/>
        </authorList>
    </citation>
    <scope>NUCLEOTIDE SEQUENCE [LARGE SCALE GENOMIC DNA]</scope>
    <source>
        <strain evidence="1">AR-01</strain>
    </source>
</reference>
<evidence type="ECO:0000313" key="1">
    <source>
        <dbReference type="EMBL" id="MCD7447719.1"/>
    </source>
</evidence>
<dbReference type="EMBL" id="JACEIK010000043">
    <property type="protein sequence ID" value="MCD7447719.1"/>
    <property type="molecule type" value="Genomic_DNA"/>
</dbReference>
<name>A0ABS8RM85_DATST</name>
<accession>A0ABS8RM85</accession>
<proteinExistence type="predicted"/>
<protein>
    <submittedName>
        <fullName evidence="1">Uncharacterized protein</fullName>
    </submittedName>
</protein>
<keyword evidence="2" id="KW-1185">Reference proteome</keyword>
<evidence type="ECO:0000313" key="2">
    <source>
        <dbReference type="Proteomes" id="UP000823775"/>
    </source>
</evidence>
<organism evidence="1 2">
    <name type="scientific">Datura stramonium</name>
    <name type="common">Jimsonweed</name>
    <name type="synonym">Common thornapple</name>
    <dbReference type="NCBI Taxonomy" id="4076"/>
    <lineage>
        <taxon>Eukaryota</taxon>
        <taxon>Viridiplantae</taxon>
        <taxon>Streptophyta</taxon>
        <taxon>Embryophyta</taxon>
        <taxon>Tracheophyta</taxon>
        <taxon>Spermatophyta</taxon>
        <taxon>Magnoliopsida</taxon>
        <taxon>eudicotyledons</taxon>
        <taxon>Gunneridae</taxon>
        <taxon>Pentapetalae</taxon>
        <taxon>asterids</taxon>
        <taxon>lamiids</taxon>
        <taxon>Solanales</taxon>
        <taxon>Solanaceae</taxon>
        <taxon>Solanoideae</taxon>
        <taxon>Datureae</taxon>
        <taxon>Datura</taxon>
    </lineage>
</organism>